<dbReference type="InterPro" id="IPR014743">
    <property type="entry name" value="Cl-channel_core"/>
</dbReference>
<accession>A0A419EN19</accession>
<dbReference type="Pfam" id="PF00654">
    <property type="entry name" value="Voltage_CLC"/>
    <property type="match status" value="1"/>
</dbReference>
<feature type="transmembrane region" description="Helical" evidence="11">
    <location>
        <begin position="57"/>
        <end position="74"/>
    </location>
</feature>
<evidence type="ECO:0000256" key="2">
    <source>
        <dbReference type="ARBA" id="ARBA00022448"/>
    </source>
</evidence>
<dbReference type="InterPro" id="IPR001807">
    <property type="entry name" value="ClC"/>
</dbReference>
<dbReference type="SUPFAM" id="SSF54631">
    <property type="entry name" value="CBS-domain pair"/>
    <property type="match status" value="1"/>
</dbReference>
<keyword evidence="9" id="KW-0407">Ion channel</keyword>
<evidence type="ECO:0000256" key="9">
    <source>
        <dbReference type="ARBA" id="ARBA00023303"/>
    </source>
</evidence>
<evidence type="ECO:0000256" key="5">
    <source>
        <dbReference type="ARBA" id="ARBA00023065"/>
    </source>
</evidence>
<comment type="subcellular location">
    <subcellularLocation>
        <location evidence="1">Membrane</location>
        <topology evidence="1">Multi-pass membrane protein</topology>
    </subcellularLocation>
</comment>
<feature type="domain" description="CBS" evidence="12">
    <location>
        <begin position="176"/>
        <end position="239"/>
    </location>
</feature>
<keyword evidence="2" id="KW-0813">Transport</keyword>
<dbReference type="SMART" id="SM00116">
    <property type="entry name" value="CBS"/>
    <property type="match status" value="2"/>
</dbReference>
<evidence type="ECO:0000256" key="3">
    <source>
        <dbReference type="ARBA" id="ARBA00022692"/>
    </source>
</evidence>
<evidence type="ECO:0000256" key="8">
    <source>
        <dbReference type="ARBA" id="ARBA00023214"/>
    </source>
</evidence>
<reference evidence="13 14" key="1">
    <citation type="journal article" date="2017" name="ISME J.">
        <title>Energy and carbon metabolisms in a deep terrestrial subsurface fluid microbial community.</title>
        <authorList>
            <person name="Momper L."/>
            <person name="Jungbluth S.P."/>
            <person name="Lee M.D."/>
            <person name="Amend J.P."/>
        </authorList>
    </citation>
    <scope>NUCLEOTIDE SEQUENCE [LARGE SCALE GENOMIC DNA]</scope>
    <source>
        <strain evidence="13">SURF_17</strain>
    </source>
</reference>
<dbReference type="Pfam" id="PF00571">
    <property type="entry name" value="CBS"/>
    <property type="match status" value="2"/>
</dbReference>
<dbReference type="InterPro" id="IPR046342">
    <property type="entry name" value="CBS_dom_sf"/>
</dbReference>
<keyword evidence="8" id="KW-0868">Chloride</keyword>
<sequence>IYVIVSGAIGLAVKDLFPAMGVDPGAFVVVGMAGFFAAAANTPISTVIMVSEMTGNYHLLVPSMWVCIIAYLLVRRSTIYENQIPTRMDSPSHVGEMMGAVLKRLTVANALSDGERKPVIVVSESTTLRELLDRFSHSKQACFPVVDDRNKLIGVVDGGSLRHTISEAGFVDQLIIAKELAGNPPTVTPDEDLYSAVHKMVASRHDELAVVDPKDPKKVVGILSRSDLVAAYDRQFLASGMA</sequence>
<dbReference type="Gene3D" id="3.10.580.10">
    <property type="entry name" value="CBS-domain"/>
    <property type="match status" value="2"/>
</dbReference>
<name>A0A419EN19_9BACT</name>
<dbReference type="SUPFAM" id="SSF81340">
    <property type="entry name" value="Clc chloride channel"/>
    <property type="match status" value="1"/>
</dbReference>
<dbReference type="PROSITE" id="PS51371">
    <property type="entry name" value="CBS"/>
    <property type="match status" value="2"/>
</dbReference>
<feature type="domain" description="CBS" evidence="12">
    <location>
        <begin position="115"/>
        <end position="173"/>
    </location>
</feature>
<dbReference type="AlphaFoldDB" id="A0A419EN19"/>
<evidence type="ECO:0000256" key="4">
    <source>
        <dbReference type="ARBA" id="ARBA00022989"/>
    </source>
</evidence>
<evidence type="ECO:0000256" key="1">
    <source>
        <dbReference type="ARBA" id="ARBA00004141"/>
    </source>
</evidence>
<keyword evidence="7" id="KW-0869">Chloride channel</keyword>
<keyword evidence="10" id="KW-0129">CBS domain</keyword>
<dbReference type="PANTHER" id="PTHR43427:SF6">
    <property type="entry name" value="CHLORIDE CHANNEL PROTEIN CLC-E"/>
    <property type="match status" value="1"/>
</dbReference>
<evidence type="ECO:0000313" key="13">
    <source>
        <dbReference type="EMBL" id="RJP63964.1"/>
    </source>
</evidence>
<keyword evidence="4 11" id="KW-1133">Transmembrane helix</keyword>
<dbReference type="GO" id="GO:0005254">
    <property type="term" value="F:chloride channel activity"/>
    <property type="evidence" value="ECO:0007669"/>
    <property type="project" value="UniProtKB-KW"/>
</dbReference>
<evidence type="ECO:0000259" key="12">
    <source>
        <dbReference type="PROSITE" id="PS51371"/>
    </source>
</evidence>
<keyword evidence="3 11" id="KW-0812">Transmembrane</keyword>
<gene>
    <name evidence="13" type="ORF">C4532_20250</name>
</gene>
<dbReference type="PANTHER" id="PTHR43427">
    <property type="entry name" value="CHLORIDE CHANNEL PROTEIN CLC-E"/>
    <property type="match status" value="1"/>
</dbReference>
<dbReference type="InterPro" id="IPR000644">
    <property type="entry name" value="CBS_dom"/>
</dbReference>
<evidence type="ECO:0000256" key="11">
    <source>
        <dbReference type="SAM" id="Phobius"/>
    </source>
</evidence>
<dbReference type="Proteomes" id="UP000285961">
    <property type="component" value="Unassembled WGS sequence"/>
</dbReference>
<organism evidence="13 14">
    <name type="scientific">Candidatus Abyssobacteria bacterium SURF_17</name>
    <dbReference type="NCBI Taxonomy" id="2093361"/>
    <lineage>
        <taxon>Bacteria</taxon>
        <taxon>Pseudomonadati</taxon>
        <taxon>Candidatus Hydrogenedentota</taxon>
        <taxon>Candidatus Abyssobacteria</taxon>
    </lineage>
</organism>
<dbReference type="GO" id="GO:0034707">
    <property type="term" value="C:chloride channel complex"/>
    <property type="evidence" value="ECO:0007669"/>
    <property type="project" value="UniProtKB-KW"/>
</dbReference>
<keyword evidence="5" id="KW-0406">Ion transport</keyword>
<dbReference type="Gene3D" id="1.10.3080.10">
    <property type="entry name" value="Clc chloride channel"/>
    <property type="match status" value="1"/>
</dbReference>
<keyword evidence="6 11" id="KW-0472">Membrane</keyword>
<comment type="caution">
    <text evidence="13">The sequence shown here is derived from an EMBL/GenBank/DDBJ whole genome shotgun (WGS) entry which is preliminary data.</text>
</comment>
<evidence type="ECO:0000256" key="7">
    <source>
        <dbReference type="ARBA" id="ARBA00023173"/>
    </source>
</evidence>
<evidence type="ECO:0000256" key="6">
    <source>
        <dbReference type="ARBA" id="ARBA00023136"/>
    </source>
</evidence>
<dbReference type="EMBL" id="QZKI01000144">
    <property type="protein sequence ID" value="RJP63964.1"/>
    <property type="molecule type" value="Genomic_DNA"/>
</dbReference>
<evidence type="ECO:0000313" key="14">
    <source>
        <dbReference type="Proteomes" id="UP000285961"/>
    </source>
</evidence>
<dbReference type="InterPro" id="IPR050368">
    <property type="entry name" value="ClC-type_chloride_channel"/>
</dbReference>
<protein>
    <submittedName>
        <fullName evidence="13">CBS domain-containing protein</fullName>
    </submittedName>
</protein>
<proteinExistence type="predicted"/>
<evidence type="ECO:0000256" key="10">
    <source>
        <dbReference type="PROSITE-ProRule" id="PRU00703"/>
    </source>
</evidence>
<feature type="transmembrane region" description="Helical" evidence="11">
    <location>
        <begin position="26"/>
        <end position="50"/>
    </location>
</feature>
<feature type="non-terminal residue" evidence="13">
    <location>
        <position position="1"/>
    </location>
</feature>
<dbReference type="PRINTS" id="PR00762">
    <property type="entry name" value="CLCHANNEL"/>
</dbReference>